<feature type="compositionally biased region" description="Acidic residues" evidence="1">
    <location>
        <begin position="327"/>
        <end position="346"/>
    </location>
</feature>
<evidence type="ECO:0000313" key="2">
    <source>
        <dbReference type="EMBL" id="AID46902.1"/>
    </source>
</evidence>
<protein>
    <submittedName>
        <fullName evidence="2">Uncharacterized protein</fullName>
    </submittedName>
</protein>
<dbReference type="GeneID" id="19738181"/>
<evidence type="ECO:0000256" key="1">
    <source>
        <dbReference type="SAM" id="MobiDB-lite"/>
    </source>
</evidence>
<accession>A0A068ELP5</accession>
<dbReference type="Proteomes" id="UP000140838">
    <property type="component" value="Genome"/>
</dbReference>
<proteinExistence type="predicted"/>
<dbReference type="KEGG" id="vg:19738181"/>
<dbReference type="RefSeq" id="YP_009046160.1">
    <property type="nucleotide sequence ID" value="NC_024446.1"/>
</dbReference>
<keyword evidence="3" id="KW-1185">Reference proteome</keyword>
<reference evidence="2 3" key="1">
    <citation type="journal article" date="2014" name="BMC Genomics">
        <title>The complete genome sequences of poxviruses isolated from a penguin and a pigeon in South Africa and comparison to other sequenced avipoxviruses.</title>
        <authorList>
            <person name="Offerman K."/>
            <person name="Carulei O."/>
            <person name="van der Walt A.P."/>
            <person name="Douglass N."/>
            <person name="Williamson A.L."/>
        </authorList>
    </citation>
    <scope>NUCLEOTIDE SEQUENCE [LARGE SCALE GENOMIC DNA]</scope>
    <source>
        <strain evidence="2">PSan92</strain>
    </source>
</reference>
<name>A0A068ELP5_9POXV</name>
<evidence type="ECO:0000313" key="3">
    <source>
        <dbReference type="Proteomes" id="UP000140838"/>
    </source>
</evidence>
<sequence length="386" mass="44071">MQYTRIIMIYIITSLLFIKVTTGITEPVKNPQDILHIMEHNKTGVTACSLYCFDQSKGLDQPKTFILPGKYSNNSIKLEIAIDIYKKDSKPDYSHPCQAFQFCVSGNFSGKRFDHYLYGYTITGFIDIASSYYSGMSISTITLMPLQEGSLNPDSEDEEDCTTPPISTITQSQRIPEPVIKEGCRPVVLQRYAESDDPTCIMYWDHTWDNYCDVGFFNSQQRDHDPLVFPLKSYLGIRGAFQDFQSYYCKSLDLNQSYSVCISIGETPIAVTYHSYENITVNELLTRIMTLYGEENVHKLPYRNITIMAHAQIQSLPLINGTCDTDGSNDDSDSGDDDDDDDDYYDEYDLYIESTPSIVTVKPKKTVTDEYNSIFNSFDNFDLEKR</sequence>
<organism evidence="2 3">
    <name type="scientific">Penguinpox virus</name>
    <dbReference type="NCBI Taxonomy" id="648998"/>
    <lineage>
        <taxon>Viruses</taxon>
        <taxon>Varidnaviria</taxon>
        <taxon>Bamfordvirae</taxon>
        <taxon>Nucleocytoviricota</taxon>
        <taxon>Pokkesviricetes</taxon>
        <taxon>Chitovirales</taxon>
        <taxon>Poxviridae</taxon>
        <taxon>Chordopoxvirinae</taxon>
        <taxon>Avipoxvirus</taxon>
        <taxon>Avipoxvirus penguinpox</taxon>
    </lineage>
</organism>
<gene>
    <name evidence="2" type="ORF">pepv_175</name>
</gene>
<dbReference type="EMBL" id="KJ859677">
    <property type="protein sequence ID" value="AID46902.1"/>
    <property type="molecule type" value="Genomic_DNA"/>
</dbReference>
<feature type="region of interest" description="Disordered" evidence="1">
    <location>
        <begin position="322"/>
        <end position="346"/>
    </location>
</feature>